<comment type="caution">
    <text evidence="6">The sequence shown here is derived from an EMBL/GenBank/DDBJ whole genome shotgun (WGS) entry which is preliminary data.</text>
</comment>
<dbReference type="EMBL" id="JAPDIQ010000006">
    <property type="protein sequence ID" value="MDH4764347.1"/>
    <property type="molecule type" value="Genomic_DNA"/>
</dbReference>
<gene>
    <name evidence="6" type="ORF">OMP44_15780</name>
</gene>
<sequence length="340" mass="36906">MLMDSTPLLELQGIEHRYGERPPGLLQRLGLRPPPPTAHALRGVDLRIHRGEIVGLVGESGSGKSTLGRIAADLLTPSAGSRQLAPELAVRRRLAIQMIFQNPHASLNPRLRIGDAIAEPMRHHRLVPRSEVAMEVALHLRRAGLDPALAERFPHQLSGGQRQRVGIARALAVAPQLLVCDESIAALDVSIQAQIVNLFLDLRDSLGLAYLFISHDLGVVRHLADRVVILYLGEVVESGPAQSLFDTPRHPYTQALLAQVPDVSQRRRRYAGLAGEPPSVFAPPTGCAFHPRCPRAVPQCRERAPVLHESAPGHHTACHLDAPAVAISLPDLKPQGSPHP</sequence>
<evidence type="ECO:0000313" key="7">
    <source>
        <dbReference type="Proteomes" id="UP001157461"/>
    </source>
</evidence>
<evidence type="ECO:0000259" key="5">
    <source>
        <dbReference type="PROSITE" id="PS50893"/>
    </source>
</evidence>
<dbReference type="Gene3D" id="3.40.50.300">
    <property type="entry name" value="P-loop containing nucleotide triphosphate hydrolases"/>
    <property type="match status" value="1"/>
</dbReference>
<accession>A0ABT6IIP3</accession>
<dbReference type="InterPro" id="IPR003593">
    <property type="entry name" value="AAA+_ATPase"/>
</dbReference>
<dbReference type="SMART" id="SM00382">
    <property type="entry name" value="AAA"/>
    <property type="match status" value="1"/>
</dbReference>
<feature type="domain" description="ABC transporter" evidence="5">
    <location>
        <begin position="26"/>
        <end position="257"/>
    </location>
</feature>
<proteinExistence type="inferred from homology"/>
<reference evidence="6 7" key="1">
    <citation type="submission" date="2022-10" db="EMBL/GenBank/DDBJ databases">
        <title>A novel Pseudomonas species, isolated from Passiflora incarnata leaves.</title>
        <authorList>
            <person name="Cueva-Yesquen L.G."/>
            <person name="Fantinatti-Garboggini F."/>
        </authorList>
    </citation>
    <scope>NUCLEOTIDE SEQUENCE [LARGE SCALE GENOMIC DNA]</scope>
    <source>
        <strain evidence="6 7">CBMAI 2609</strain>
    </source>
</reference>
<evidence type="ECO:0000256" key="3">
    <source>
        <dbReference type="ARBA" id="ARBA00022741"/>
    </source>
</evidence>
<dbReference type="Proteomes" id="UP001157461">
    <property type="component" value="Unassembled WGS sequence"/>
</dbReference>
<dbReference type="PANTHER" id="PTHR43776">
    <property type="entry name" value="TRANSPORT ATP-BINDING PROTEIN"/>
    <property type="match status" value="1"/>
</dbReference>
<dbReference type="Pfam" id="PF08352">
    <property type="entry name" value="oligo_HPY"/>
    <property type="match status" value="1"/>
</dbReference>
<dbReference type="PROSITE" id="PS50893">
    <property type="entry name" value="ABC_TRANSPORTER_2"/>
    <property type="match status" value="1"/>
</dbReference>
<dbReference type="PROSITE" id="PS00211">
    <property type="entry name" value="ABC_TRANSPORTER_1"/>
    <property type="match status" value="1"/>
</dbReference>
<dbReference type="Pfam" id="PF00005">
    <property type="entry name" value="ABC_tran"/>
    <property type="match status" value="1"/>
</dbReference>
<dbReference type="GO" id="GO:0005524">
    <property type="term" value="F:ATP binding"/>
    <property type="evidence" value="ECO:0007669"/>
    <property type="project" value="UniProtKB-KW"/>
</dbReference>
<organism evidence="6 7">
    <name type="scientific">Pseudomonas flavocrustae</name>
    <dbReference type="NCBI Taxonomy" id="2991719"/>
    <lineage>
        <taxon>Bacteria</taxon>
        <taxon>Pseudomonadati</taxon>
        <taxon>Pseudomonadota</taxon>
        <taxon>Gammaproteobacteria</taxon>
        <taxon>Pseudomonadales</taxon>
        <taxon>Pseudomonadaceae</taxon>
        <taxon>Pseudomonas</taxon>
    </lineage>
</organism>
<dbReference type="NCBIfam" id="TIGR01727">
    <property type="entry name" value="oligo_HPY"/>
    <property type="match status" value="1"/>
</dbReference>
<keyword evidence="4 6" id="KW-0067">ATP-binding</keyword>
<evidence type="ECO:0000256" key="2">
    <source>
        <dbReference type="ARBA" id="ARBA00022448"/>
    </source>
</evidence>
<dbReference type="CDD" id="cd03257">
    <property type="entry name" value="ABC_NikE_OppD_transporters"/>
    <property type="match status" value="1"/>
</dbReference>
<keyword evidence="2" id="KW-0813">Transport</keyword>
<keyword evidence="7" id="KW-1185">Reference proteome</keyword>
<dbReference type="InterPro" id="IPR017871">
    <property type="entry name" value="ABC_transporter-like_CS"/>
</dbReference>
<keyword evidence="3" id="KW-0547">Nucleotide-binding</keyword>
<name>A0ABT6IIP3_9PSED</name>
<evidence type="ECO:0000256" key="4">
    <source>
        <dbReference type="ARBA" id="ARBA00022840"/>
    </source>
</evidence>
<dbReference type="InterPro" id="IPR013563">
    <property type="entry name" value="Oligopep_ABC_C"/>
</dbReference>
<evidence type="ECO:0000313" key="6">
    <source>
        <dbReference type="EMBL" id="MDH4764347.1"/>
    </source>
</evidence>
<protein>
    <submittedName>
        <fullName evidence="6">ABC transporter ATP-binding protein</fullName>
    </submittedName>
</protein>
<dbReference type="InterPro" id="IPR027417">
    <property type="entry name" value="P-loop_NTPase"/>
</dbReference>
<evidence type="ECO:0000256" key="1">
    <source>
        <dbReference type="ARBA" id="ARBA00005417"/>
    </source>
</evidence>
<comment type="similarity">
    <text evidence="1">Belongs to the ABC transporter superfamily.</text>
</comment>
<dbReference type="InterPro" id="IPR050319">
    <property type="entry name" value="ABC_transp_ATP-bind"/>
</dbReference>
<dbReference type="SUPFAM" id="SSF52540">
    <property type="entry name" value="P-loop containing nucleoside triphosphate hydrolases"/>
    <property type="match status" value="1"/>
</dbReference>
<dbReference type="PANTHER" id="PTHR43776:SF7">
    <property type="entry name" value="D,D-DIPEPTIDE TRANSPORT ATP-BINDING PROTEIN DDPF-RELATED"/>
    <property type="match status" value="1"/>
</dbReference>
<dbReference type="InterPro" id="IPR003439">
    <property type="entry name" value="ABC_transporter-like_ATP-bd"/>
</dbReference>